<feature type="non-terminal residue" evidence="1">
    <location>
        <position position="1"/>
    </location>
</feature>
<keyword evidence="2" id="KW-1185">Reference proteome</keyword>
<dbReference type="AlphaFoldDB" id="A0A9W7ACD6"/>
<dbReference type="EMBL" id="BRXZ01003969">
    <property type="protein sequence ID" value="GMH65784.1"/>
    <property type="molecule type" value="Genomic_DNA"/>
</dbReference>
<dbReference type="Proteomes" id="UP001165082">
    <property type="component" value="Unassembled WGS sequence"/>
</dbReference>
<evidence type="ECO:0000313" key="2">
    <source>
        <dbReference type="Proteomes" id="UP001165082"/>
    </source>
</evidence>
<reference evidence="1" key="1">
    <citation type="submission" date="2022-07" db="EMBL/GenBank/DDBJ databases">
        <title>Genome analysis of Parmales, a sister group of diatoms, reveals the evolutionary specialization of diatoms from phago-mixotrophs to photoautotrophs.</title>
        <authorList>
            <person name="Ban H."/>
            <person name="Sato S."/>
            <person name="Yoshikawa S."/>
            <person name="Kazumasa Y."/>
            <person name="Nakamura Y."/>
            <person name="Ichinomiya M."/>
            <person name="Saitoh K."/>
            <person name="Sato N."/>
            <person name="Blanc-Mathieu R."/>
            <person name="Endo H."/>
            <person name="Kuwata A."/>
            <person name="Ogata H."/>
        </authorList>
    </citation>
    <scope>NUCLEOTIDE SEQUENCE</scope>
</reference>
<accession>A0A9W7ACD6</accession>
<protein>
    <submittedName>
        <fullName evidence="1">Uncharacterized protein</fullName>
    </submittedName>
</protein>
<evidence type="ECO:0000313" key="1">
    <source>
        <dbReference type="EMBL" id="GMH65784.1"/>
    </source>
</evidence>
<comment type="caution">
    <text evidence="1">The sequence shown here is derived from an EMBL/GenBank/DDBJ whole genome shotgun (WGS) entry which is preliminary data.</text>
</comment>
<sequence>MLNKFVWKTDSHRMDAIVMALDMLI</sequence>
<name>A0A9W7ACD6_9STRA</name>
<proteinExistence type="predicted"/>
<gene>
    <name evidence="1" type="ORF">TrRE_jg4247</name>
</gene>
<organism evidence="1 2">
    <name type="scientific">Triparma retinervis</name>
    <dbReference type="NCBI Taxonomy" id="2557542"/>
    <lineage>
        <taxon>Eukaryota</taxon>
        <taxon>Sar</taxon>
        <taxon>Stramenopiles</taxon>
        <taxon>Ochrophyta</taxon>
        <taxon>Bolidophyceae</taxon>
        <taxon>Parmales</taxon>
        <taxon>Triparmaceae</taxon>
        <taxon>Triparma</taxon>
    </lineage>
</organism>